<dbReference type="CDD" id="cd02801">
    <property type="entry name" value="DUS_like_FMN"/>
    <property type="match status" value="1"/>
</dbReference>
<evidence type="ECO:0000313" key="3">
    <source>
        <dbReference type="Proteomes" id="UP000009222"/>
    </source>
</evidence>
<gene>
    <name evidence="2" type="ordered locus">TREAZ_1367</name>
</gene>
<dbReference type="InterPro" id="IPR035587">
    <property type="entry name" value="DUS-like_FMN-bd"/>
</dbReference>
<dbReference type="AlphaFoldDB" id="F5YFD5"/>
<dbReference type="Proteomes" id="UP000009222">
    <property type="component" value="Chromosome"/>
</dbReference>
<reference evidence="3" key="1">
    <citation type="submission" date="2009-12" db="EMBL/GenBank/DDBJ databases">
        <title>Complete sequence of Treponema azotonutricium strain ZAS-9.</title>
        <authorList>
            <person name="Tetu S.G."/>
            <person name="Matson E."/>
            <person name="Ren Q."/>
            <person name="Seshadri R."/>
            <person name="Elbourne L."/>
            <person name="Hassan K.A."/>
            <person name="Durkin A."/>
            <person name="Radune D."/>
            <person name="Mohamoud Y."/>
            <person name="Shay R."/>
            <person name="Jin S."/>
            <person name="Zhang X."/>
            <person name="Lucey K."/>
            <person name="Ballor N.R."/>
            <person name="Ottesen E."/>
            <person name="Rosenthal R."/>
            <person name="Allen A."/>
            <person name="Leadbetter J.R."/>
            <person name="Paulsen I.T."/>
        </authorList>
    </citation>
    <scope>NUCLEOTIDE SEQUENCE [LARGE SCALE GENOMIC DNA]</scope>
    <source>
        <strain evidence="3">ATCC BAA-888 / DSM 13862 / ZAS-9</strain>
    </source>
</reference>
<dbReference type="KEGG" id="taz:TREAZ_1367"/>
<dbReference type="eggNOG" id="COG0042">
    <property type="taxonomic scope" value="Bacteria"/>
</dbReference>
<dbReference type="PANTHER" id="PTHR45846">
    <property type="entry name" value="TRNA-DIHYDROURIDINE(47) SYNTHASE [NAD(P)(+)]-LIKE"/>
    <property type="match status" value="1"/>
</dbReference>
<protein>
    <submittedName>
        <fullName evidence="2">Putative dihydrouridine synthase</fullName>
    </submittedName>
</protein>
<accession>F5YFD5</accession>
<dbReference type="EMBL" id="CP001841">
    <property type="protein sequence ID" value="AEF83030.1"/>
    <property type="molecule type" value="Genomic_DNA"/>
</dbReference>
<dbReference type="Gene3D" id="3.20.20.70">
    <property type="entry name" value="Aldolase class I"/>
    <property type="match status" value="1"/>
</dbReference>
<dbReference type="Pfam" id="PF01207">
    <property type="entry name" value="Dus"/>
    <property type="match status" value="1"/>
</dbReference>
<evidence type="ECO:0000313" key="2">
    <source>
        <dbReference type="EMBL" id="AEF83030.1"/>
    </source>
</evidence>
<name>F5YFD5_LEAAZ</name>
<dbReference type="PANTHER" id="PTHR45846:SF1">
    <property type="entry name" value="TRNA-DIHYDROURIDINE(47) SYNTHASE [NAD(P)(+)]-LIKE"/>
    <property type="match status" value="1"/>
</dbReference>
<organism evidence="2 3">
    <name type="scientific">Leadbettera azotonutricia (strain ATCC BAA-888 / DSM 13862 / ZAS-9)</name>
    <name type="common">Treponema azotonutricium</name>
    <dbReference type="NCBI Taxonomy" id="545695"/>
    <lineage>
        <taxon>Bacteria</taxon>
        <taxon>Pseudomonadati</taxon>
        <taxon>Spirochaetota</taxon>
        <taxon>Spirochaetia</taxon>
        <taxon>Spirochaetales</taxon>
        <taxon>Breznakiellaceae</taxon>
        <taxon>Leadbettera</taxon>
    </lineage>
</organism>
<dbReference type="InterPro" id="IPR013785">
    <property type="entry name" value="Aldolase_TIM"/>
</dbReference>
<reference evidence="2 3" key="2">
    <citation type="journal article" date="2011" name="ISME J.">
        <title>RNA-seq reveals cooperative metabolic interactions between two termite-gut spirochete species in co-culture.</title>
        <authorList>
            <person name="Rosenthal A.Z."/>
            <person name="Matson E.G."/>
            <person name="Eldar A."/>
            <person name="Leadbetter J.R."/>
        </authorList>
    </citation>
    <scope>NUCLEOTIDE SEQUENCE [LARGE SCALE GENOMIC DNA]</scope>
    <source>
        <strain evidence="3">ATCC BAA-888 / DSM 13862 / ZAS-9</strain>
    </source>
</reference>
<sequence length="389" mass="42911">MLGISLFAVMGTLLFYIYFMAKSYPRQELSAVFALSFFVYNFDNDTMSAPYMLAPMAELSHRPLRELIETFSGPGLSGCSEYFTEMISAGAFIAGGPFESWYADNGPCPRKIVYQIVGSDPSHLARAASLLDQNECLGIDINMGCSAPAIARTGAGVRWMADIGKAGEMIALARKGVKRRLSVKLRLSTGYALPEGEDEFVYLVRFCRRLEEAGVELITLHPRTGREKFHRTARWDYVSALRKELRIPVAGNGDIADAAGFLARASSGVCDAVMVGRAAVKQPWIFAQARQMEAAGLGAAPLGTGESVAQSGEVFTKMNINIEETGLLFLDLLAKYQPPEFHLSRAQRFFGYFCDNLKWGNYVKTLLNRETELSGIGRAWSGYFREGEE</sequence>
<dbReference type="GO" id="GO:0017150">
    <property type="term" value="F:tRNA dihydrouridine synthase activity"/>
    <property type="evidence" value="ECO:0007669"/>
    <property type="project" value="TreeGrafter"/>
</dbReference>
<feature type="domain" description="DUS-like FMN-binding" evidence="1">
    <location>
        <begin position="52"/>
        <end position="296"/>
    </location>
</feature>
<proteinExistence type="predicted"/>
<dbReference type="InParanoid" id="F5YFD5"/>
<dbReference type="HOGENOM" id="CLU_013299_0_3_12"/>
<keyword evidence="3" id="KW-1185">Reference proteome</keyword>
<evidence type="ECO:0000259" key="1">
    <source>
        <dbReference type="Pfam" id="PF01207"/>
    </source>
</evidence>
<dbReference type="STRING" id="545695.TREAZ_1367"/>
<dbReference type="GO" id="GO:0003723">
    <property type="term" value="F:RNA binding"/>
    <property type="evidence" value="ECO:0007669"/>
    <property type="project" value="TreeGrafter"/>
</dbReference>
<dbReference type="SUPFAM" id="SSF51395">
    <property type="entry name" value="FMN-linked oxidoreductases"/>
    <property type="match status" value="1"/>
</dbReference>